<evidence type="ECO:0000256" key="3">
    <source>
        <dbReference type="ARBA" id="ARBA00013253"/>
    </source>
</evidence>
<dbReference type="PANTHER" id="PTHR43071">
    <property type="entry name" value="2-AMINO-4-HYDROXY-6-HYDROXYMETHYLDIHYDROPTERIDINE PYROPHOSPHOKINASE"/>
    <property type="match status" value="1"/>
</dbReference>
<feature type="domain" description="7,8-dihydro-6-hydroxymethylpterin-pyrophosphokinase" evidence="13">
    <location>
        <begin position="94"/>
        <end position="105"/>
    </location>
</feature>
<evidence type="ECO:0000256" key="11">
    <source>
        <dbReference type="ARBA" id="ARBA00029766"/>
    </source>
</evidence>
<name>A0A494W1F7_9SPHN</name>
<gene>
    <name evidence="14" type="ORF">SAMIE_1006570</name>
</gene>
<dbReference type="InterPro" id="IPR000550">
    <property type="entry name" value="Hppk"/>
</dbReference>
<sequence>MAGKHHLYVLALGSNRAVSARLTPARLLREAAGLLGAQAEVVAMSPIIQTPPLGPSIRLYANAAIVVRSALSPPEMLCFARSVETALGRRRYRRWGARSMDIDIILWSGGRWRSRALTIPHPAWRERDFVLRPVEAVAPRWRDPWSGRTVRQCRAVLRKPKGATRG</sequence>
<comment type="similarity">
    <text evidence="2">Belongs to the HPPK family.</text>
</comment>
<keyword evidence="5" id="KW-0808">Transferase</keyword>
<dbReference type="Proteomes" id="UP000279959">
    <property type="component" value="Chromosome"/>
</dbReference>
<dbReference type="GO" id="GO:0046654">
    <property type="term" value="P:tetrahydrofolate biosynthetic process"/>
    <property type="evidence" value="ECO:0007669"/>
    <property type="project" value="UniProtKB-UniPathway"/>
</dbReference>
<evidence type="ECO:0000256" key="1">
    <source>
        <dbReference type="ARBA" id="ARBA00005051"/>
    </source>
</evidence>
<dbReference type="SUPFAM" id="SSF55083">
    <property type="entry name" value="6-hydroxymethyl-7,8-dihydropterin pyrophosphokinase, HPPK"/>
    <property type="match status" value="1"/>
</dbReference>
<keyword evidence="8" id="KW-0067">ATP-binding</keyword>
<keyword evidence="9" id="KW-0289">Folate biosynthesis</keyword>
<organism evidence="14 15">
    <name type="scientific">Sphingobium amiense</name>
    <dbReference type="NCBI Taxonomy" id="135719"/>
    <lineage>
        <taxon>Bacteria</taxon>
        <taxon>Pseudomonadati</taxon>
        <taxon>Pseudomonadota</taxon>
        <taxon>Alphaproteobacteria</taxon>
        <taxon>Sphingomonadales</taxon>
        <taxon>Sphingomonadaceae</taxon>
        <taxon>Sphingobium</taxon>
    </lineage>
</organism>
<keyword evidence="6" id="KW-0547">Nucleotide-binding</keyword>
<dbReference type="PANTHER" id="PTHR43071:SF1">
    <property type="entry name" value="2-AMINO-4-HYDROXY-6-HYDROXYMETHYLDIHYDROPTERIDINE PYROPHOSPHOKINASE"/>
    <property type="match status" value="1"/>
</dbReference>
<evidence type="ECO:0000256" key="12">
    <source>
        <dbReference type="ARBA" id="ARBA00033413"/>
    </source>
</evidence>
<dbReference type="CDD" id="cd00483">
    <property type="entry name" value="HPPK"/>
    <property type="match status" value="1"/>
</dbReference>
<dbReference type="GO" id="GO:0046656">
    <property type="term" value="P:folic acid biosynthetic process"/>
    <property type="evidence" value="ECO:0007669"/>
    <property type="project" value="UniProtKB-KW"/>
</dbReference>
<evidence type="ECO:0000256" key="9">
    <source>
        <dbReference type="ARBA" id="ARBA00022909"/>
    </source>
</evidence>
<evidence type="ECO:0000256" key="7">
    <source>
        <dbReference type="ARBA" id="ARBA00022777"/>
    </source>
</evidence>
<evidence type="ECO:0000313" key="15">
    <source>
        <dbReference type="Proteomes" id="UP000279959"/>
    </source>
</evidence>
<evidence type="ECO:0000256" key="6">
    <source>
        <dbReference type="ARBA" id="ARBA00022741"/>
    </source>
</evidence>
<dbReference type="Pfam" id="PF01288">
    <property type="entry name" value="HPPK"/>
    <property type="match status" value="1"/>
</dbReference>
<dbReference type="Gene3D" id="3.30.70.560">
    <property type="entry name" value="7,8-Dihydro-6-hydroxymethylpterin-pyrophosphokinase HPPK"/>
    <property type="match status" value="1"/>
</dbReference>
<protein>
    <recommendedName>
        <fullName evidence="4">2-amino-4-hydroxy-6-hydroxymethyldihydropteridine pyrophosphokinase</fullName>
        <ecNumber evidence="3">2.7.6.3</ecNumber>
    </recommendedName>
    <alternativeName>
        <fullName evidence="11">6-hydroxymethyl-7,8-dihydropterin pyrophosphokinase</fullName>
    </alternativeName>
    <alternativeName>
        <fullName evidence="12">7,8-dihydro-6-hydroxymethylpterin-pyrophosphokinase</fullName>
    </alternativeName>
</protein>
<proteinExistence type="inferred from homology"/>
<dbReference type="EC" id="2.7.6.3" evidence="3"/>
<dbReference type="AlphaFoldDB" id="A0A494W1F7"/>
<evidence type="ECO:0000256" key="10">
    <source>
        <dbReference type="ARBA" id="ARBA00029409"/>
    </source>
</evidence>
<evidence type="ECO:0000313" key="14">
    <source>
        <dbReference type="EMBL" id="BBD97156.1"/>
    </source>
</evidence>
<keyword evidence="7 14" id="KW-0418">Kinase</keyword>
<comment type="pathway">
    <text evidence="1">Cofactor biosynthesis; tetrahydrofolate biosynthesis; 2-amino-4-hydroxy-6-hydroxymethyl-7,8-dihydropteridine diphosphate from 7,8-dihydroneopterin triphosphate: step 4/4.</text>
</comment>
<evidence type="ECO:0000256" key="5">
    <source>
        <dbReference type="ARBA" id="ARBA00022679"/>
    </source>
</evidence>
<dbReference type="PROSITE" id="PS00794">
    <property type="entry name" value="HPPK"/>
    <property type="match status" value="1"/>
</dbReference>
<reference evidence="14 15" key="1">
    <citation type="submission" date="2018-05" db="EMBL/GenBank/DDBJ databases">
        <title>Complete Genome Sequence of the Nonylphenol-Degrading Bacterium Sphingobium amiense DSM 16289T.</title>
        <authorList>
            <person name="Ootsuka M."/>
            <person name="Nishizawa T."/>
            <person name="Ohta H."/>
        </authorList>
    </citation>
    <scope>NUCLEOTIDE SEQUENCE [LARGE SCALE GENOMIC DNA]</scope>
    <source>
        <strain evidence="14 15">DSM 16289</strain>
    </source>
</reference>
<evidence type="ECO:0000256" key="2">
    <source>
        <dbReference type="ARBA" id="ARBA00005810"/>
    </source>
</evidence>
<dbReference type="EMBL" id="AP018664">
    <property type="protein sequence ID" value="BBD97156.1"/>
    <property type="molecule type" value="Genomic_DNA"/>
</dbReference>
<evidence type="ECO:0000256" key="4">
    <source>
        <dbReference type="ARBA" id="ARBA00016218"/>
    </source>
</evidence>
<dbReference type="GO" id="GO:0016301">
    <property type="term" value="F:kinase activity"/>
    <property type="evidence" value="ECO:0007669"/>
    <property type="project" value="UniProtKB-KW"/>
</dbReference>
<dbReference type="RefSeq" id="WP_066698886.1">
    <property type="nucleotide sequence ID" value="NZ_AP018664.1"/>
</dbReference>
<dbReference type="InterPro" id="IPR035907">
    <property type="entry name" value="Hppk_sf"/>
</dbReference>
<accession>A0A494W1F7</accession>
<dbReference type="UniPathway" id="UPA00077">
    <property type="reaction ID" value="UER00155"/>
</dbReference>
<keyword evidence="15" id="KW-1185">Reference proteome</keyword>
<dbReference type="GO" id="GO:0003848">
    <property type="term" value="F:2-amino-4-hydroxy-6-hydroxymethyldihydropteridine diphosphokinase activity"/>
    <property type="evidence" value="ECO:0007669"/>
    <property type="project" value="UniProtKB-EC"/>
</dbReference>
<dbReference type="GO" id="GO:0005524">
    <property type="term" value="F:ATP binding"/>
    <property type="evidence" value="ECO:0007669"/>
    <property type="project" value="UniProtKB-KW"/>
</dbReference>
<evidence type="ECO:0000256" key="8">
    <source>
        <dbReference type="ARBA" id="ARBA00022840"/>
    </source>
</evidence>
<comment type="function">
    <text evidence="10">Catalyzes the transfer of pyrophosphate from adenosine triphosphate (ATP) to 6-hydroxymethyl-7,8-dihydropterin, an enzymatic step in folate biosynthesis pathway.</text>
</comment>
<dbReference type="KEGG" id="sami:SAMIE_1006570"/>
<dbReference type="NCBIfam" id="TIGR01498">
    <property type="entry name" value="folK"/>
    <property type="match status" value="1"/>
</dbReference>
<evidence type="ECO:0000259" key="13">
    <source>
        <dbReference type="PROSITE" id="PS00794"/>
    </source>
</evidence>